<feature type="compositionally biased region" description="Basic and acidic residues" evidence="5">
    <location>
        <begin position="425"/>
        <end position="442"/>
    </location>
</feature>
<dbReference type="PROSITE" id="PS50067">
    <property type="entry name" value="KINESIN_MOTOR_2"/>
    <property type="match status" value="1"/>
</dbReference>
<dbReference type="OrthoDB" id="3176171at2759"/>
<gene>
    <name evidence="7" type="ORF">DERYTH_LOCUS23034</name>
</gene>
<dbReference type="InterPro" id="IPR001752">
    <property type="entry name" value="Kinesin_motor_dom"/>
</dbReference>
<dbReference type="InterPro" id="IPR027417">
    <property type="entry name" value="P-loop_NTPase"/>
</dbReference>
<sequence>MVINALTDEKSIHIPYRDSKLTIILQESLGGNCRTILIINSSPSSFNEAETLSTLRFGMRAKTIKNKIKANAELGPAELKALLNNTKYKAVSFQTYIAALEEEIGLWRSGGSVPKGKWVSIEKITGSLPGTPDQTSVERDERNEFLILENELNDQIAEKESELTTKESFLVEINEDLKSYKEQKETIFKENNQMAIELNELKVQLEKVTYDHKEDAIIMDSLREQNSDLATEIEELKKAIFGLKLSRDKEQKNLAQIFVELDPSDAISAKEKQFRDTLLKLENVEGDGSISFTLEELATVRRELAESKELISTHEQFINEAHYENERLTRQRDEFEIRLSTLETEYEELLENSNSNIDIIESIAELRGKLEAQFSAKKEVQQKEIEELKQEIEKKNEELHKLYSALTDLKRENEELQKIIFPKNDSNDKEKEGESDNQKNVADIEKDMAQQLADFDLMKKDLMLDLQNRCEKLVELEISLDETREQYNNVLRSNNNKASQKT</sequence>
<dbReference type="InterPro" id="IPR027640">
    <property type="entry name" value="Kinesin-like_fam"/>
</dbReference>
<dbReference type="GO" id="GO:0005524">
    <property type="term" value="F:ATP binding"/>
    <property type="evidence" value="ECO:0007669"/>
    <property type="project" value="InterPro"/>
</dbReference>
<reference evidence="7" key="1">
    <citation type="submission" date="2021-06" db="EMBL/GenBank/DDBJ databases">
        <authorList>
            <person name="Kallberg Y."/>
            <person name="Tangrot J."/>
            <person name="Rosling A."/>
        </authorList>
    </citation>
    <scope>NUCLEOTIDE SEQUENCE</scope>
    <source>
        <strain evidence="7">MA453B</strain>
    </source>
</reference>
<comment type="similarity">
    <text evidence="3">Belongs to the TRAFAC class myosin-kinesin ATPase superfamily. Kinesin family.</text>
</comment>
<feature type="region of interest" description="Disordered" evidence="5">
    <location>
        <begin position="420"/>
        <end position="442"/>
    </location>
</feature>
<evidence type="ECO:0000256" key="3">
    <source>
        <dbReference type="PROSITE-ProRule" id="PRU00283"/>
    </source>
</evidence>
<comment type="caution">
    <text evidence="3">Lacks conserved residue(s) required for the propagation of feature annotation.</text>
</comment>
<evidence type="ECO:0000256" key="1">
    <source>
        <dbReference type="ARBA" id="ARBA00023054"/>
    </source>
</evidence>
<comment type="caution">
    <text evidence="7">The sequence shown here is derived from an EMBL/GenBank/DDBJ whole genome shotgun (WGS) entry which is preliminary data.</text>
</comment>
<dbReference type="PANTHER" id="PTHR47968">
    <property type="entry name" value="CENTROMERE PROTEIN E"/>
    <property type="match status" value="1"/>
</dbReference>
<protein>
    <submittedName>
        <fullName evidence="7">16677_t:CDS:1</fullName>
    </submittedName>
</protein>
<proteinExistence type="inferred from homology"/>
<dbReference type="SUPFAM" id="SSF52540">
    <property type="entry name" value="P-loop containing nucleoside triphosphate hydrolases"/>
    <property type="match status" value="1"/>
</dbReference>
<feature type="coiled-coil region" evidence="4">
    <location>
        <begin position="318"/>
        <end position="419"/>
    </location>
</feature>
<feature type="domain" description="Kinesin motor" evidence="6">
    <location>
        <begin position="1"/>
        <end position="64"/>
    </location>
</feature>
<keyword evidence="1 4" id="KW-0175">Coiled coil</keyword>
<accession>A0A9N9P854</accession>
<evidence type="ECO:0000256" key="2">
    <source>
        <dbReference type="ARBA" id="ARBA00023175"/>
    </source>
</evidence>
<feature type="coiled-coil region" evidence="4">
    <location>
        <begin position="466"/>
        <end position="493"/>
    </location>
</feature>
<evidence type="ECO:0000313" key="7">
    <source>
        <dbReference type="EMBL" id="CAG8799265.1"/>
    </source>
</evidence>
<feature type="non-terminal residue" evidence="7">
    <location>
        <position position="502"/>
    </location>
</feature>
<evidence type="ECO:0000313" key="8">
    <source>
        <dbReference type="Proteomes" id="UP000789405"/>
    </source>
</evidence>
<keyword evidence="8" id="KW-1185">Reference proteome</keyword>
<evidence type="ECO:0000256" key="5">
    <source>
        <dbReference type="SAM" id="MobiDB-lite"/>
    </source>
</evidence>
<keyword evidence="2" id="KW-0505">Motor protein</keyword>
<dbReference type="GO" id="GO:0008017">
    <property type="term" value="F:microtubule binding"/>
    <property type="evidence" value="ECO:0007669"/>
    <property type="project" value="InterPro"/>
</dbReference>
<dbReference type="Gene3D" id="1.20.58.1980">
    <property type="match status" value="1"/>
</dbReference>
<dbReference type="GO" id="GO:0003777">
    <property type="term" value="F:microtubule motor activity"/>
    <property type="evidence" value="ECO:0007669"/>
    <property type="project" value="InterPro"/>
</dbReference>
<dbReference type="AlphaFoldDB" id="A0A9N9P854"/>
<evidence type="ECO:0000256" key="4">
    <source>
        <dbReference type="SAM" id="Coils"/>
    </source>
</evidence>
<dbReference type="PANTHER" id="PTHR47968:SF75">
    <property type="entry name" value="CENTROMERE-ASSOCIATED PROTEIN E"/>
    <property type="match status" value="1"/>
</dbReference>
<dbReference type="GO" id="GO:0007018">
    <property type="term" value="P:microtubule-based movement"/>
    <property type="evidence" value="ECO:0007669"/>
    <property type="project" value="InterPro"/>
</dbReference>
<name>A0A9N9P854_9GLOM</name>
<dbReference type="EMBL" id="CAJVPY010033738">
    <property type="protein sequence ID" value="CAG8799265.1"/>
    <property type="molecule type" value="Genomic_DNA"/>
</dbReference>
<feature type="non-terminal residue" evidence="7">
    <location>
        <position position="1"/>
    </location>
</feature>
<dbReference type="Proteomes" id="UP000789405">
    <property type="component" value="Unassembled WGS sequence"/>
</dbReference>
<evidence type="ECO:0000259" key="6">
    <source>
        <dbReference type="PROSITE" id="PS50067"/>
    </source>
</evidence>
<organism evidence="7 8">
    <name type="scientific">Dentiscutata erythropus</name>
    <dbReference type="NCBI Taxonomy" id="1348616"/>
    <lineage>
        <taxon>Eukaryota</taxon>
        <taxon>Fungi</taxon>
        <taxon>Fungi incertae sedis</taxon>
        <taxon>Mucoromycota</taxon>
        <taxon>Glomeromycotina</taxon>
        <taxon>Glomeromycetes</taxon>
        <taxon>Diversisporales</taxon>
        <taxon>Gigasporaceae</taxon>
        <taxon>Dentiscutata</taxon>
    </lineage>
</organism>
<dbReference type="Pfam" id="PF00225">
    <property type="entry name" value="Kinesin"/>
    <property type="match status" value="1"/>
</dbReference>